<dbReference type="InterPro" id="IPR029063">
    <property type="entry name" value="SAM-dependent_MTases_sf"/>
</dbReference>
<proteinExistence type="inferred from homology"/>
<feature type="region of interest" description="Disordered" evidence="7">
    <location>
        <begin position="298"/>
        <end position="324"/>
    </location>
</feature>
<gene>
    <name evidence="9" type="primary">LOC106072439</name>
</gene>
<sequence>MPMANNIIADGDHVIFKRDGTCRVFQIKPDRQAYFEKVKFTVNDLIGQQFGSTFKVDRGNLVKLSETKVLELEQVASEPGADNRNLLDSESNQKMRLEDIQKMKSDGLSGEKIIEELVENSETFDSKTSFSQAKYLKKKKKKHLQMFTVLRPTARLVMEIFSKEPAKICFLRPDTVSQILNFSNVMYGSNVAVVETCQGLVLACVLERLGGHGKVIHIVPNTSDTLCRQVMNYFNLTKDQLDHFYSVPITCLKVETDGTQHKSLNINSSTEIPGDTLVSYSRTELPAIEMLPDRTDDVNEAEKSDIMTEEKEAEKKKREVKREEKQKRQEAAAALIQNKKLDSLIIACKYNPLPVVKKLIQFLPPSRCVVVYCQYIEPLVECYTWIKEQQVGCQLKFSETWCRDYQVLPNQTHPVINMSGTGGYLLTYTTVSKLS</sequence>
<name>A0A9W3A073_BIOGL</name>
<dbReference type="PANTHER" id="PTHR12945">
    <property type="entry name" value="TRANSLATION INITIATION FACTOR EIF3-RELATED"/>
    <property type="match status" value="1"/>
</dbReference>
<dbReference type="Gene3D" id="3.40.50.150">
    <property type="entry name" value="Vaccinia Virus protein VP39"/>
    <property type="match status" value="1"/>
</dbReference>
<dbReference type="AlphaFoldDB" id="A0A9W3A073"/>
<evidence type="ECO:0000256" key="6">
    <source>
        <dbReference type="ARBA" id="ARBA00032319"/>
    </source>
</evidence>
<keyword evidence="5" id="KW-0539">Nucleus</keyword>
<evidence type="ECO:0000256" key="1">
    <source>
        <dbReference type="ARBA" id="ARBA00004123"/>
    </source>
</evidence>
<dbReference type="InterPro" id="IPR017423">
    <property type="entry name" value="TRM6"/>
</dbReference>
<dbReference type="PANTHER" id="PTHR12945:SF0">
    <property type="entry name" value="TRNA (ADENINE(58)-N(1))-METHYLTRANSFERASE NON-CATALYTIC SUBUNIT TRM6"/>
    <property type="match status" value="1"/>
</dbReference>
<dbReference type="GeneID" id="106072439"/>
<dbReference type="GO" id="GO:0031515">
    <property type="term" value="C:tRNA (m1A) methyltransferase complex"/>
    <property type="evidence" value="ECO:0007669"/>
    <property type="project" value="InterPro"/>
</dbReference>
<evidence type="ECO:0000256" key="3">
    <source>
        <dbReference type="ARBA" id="ARBA00021704"/>
    </source>
</evidence>
<dbReference type="OMA" id="TRCRPYQ"/>
<dbReference type="RefSeq" id="XP_055880579.1">
    <property type="nucleotide sequence ID" value="XM_056024604.1"/>
</dbReference>
<dbReference type="Proteomes" id="UP001165740">
    <property type="component" value="Chromosome 3"/>
</dbReference>
<dbReference type="OrthoDB" id="10254665at2759"/>
<evidence type="ECO:0000256" key="2">
    <source>
        <dbReference type="ARBA" id="ARBA00008320"/>
    </source>
</evidence>
<organism evidence="8 9">
    <name type="scientific">Biomphalaria glabrata</name>
    <name type="common">Bloodfluke planorb</name>
    <name type="synonym">Freshwater snail</name>
    <dbReference type="NCBI Taxonomy" id="6526"/>
    <lineage>
        <taxon>Eukaryota</taxon>
        <taxon>Metazoa</taxon>
        <taxon>Spiralia</taxon>
        <taxon>Lophotrochozoa</taxon>
        <taxon>Mollusca</taxon>
        <taxon>Gastropoda</taxon>
        <taxon>Heterobranchia</taxon>
        <taxon>Euthyneura</taxon>
        <taxon>Panpulmonata</taxon>
        <taxon>Hygrophila</taxon>
        <taxon>Lymnaeoidea</taxon>
        <taxon>Planorbidae</taxon>
        <taxon>Biomphalaria</taxon>
    </lineage>
</organism>
<evidence type="ECO:0000313" key="8">
    <source>
        <dbReference type="Proteomes" id="UP001165740"/>
    </source>
</evidence>
<evidence type="ECO:0000256" key="7">
    <source>
        <dbReference type="SAM" id="MobiDB-lite"/>
    </source>
</evidence>
<evidence type="ECO:0000256" key="4">
    <source>
        <dbReference type="ARBA" id="ARBA00022694"/>
    </source>
</evidence>
<comment type="similarity">
    <text evidence="2">Belongs to the TRM6/GCD10 family.</text>
</comment>
<evidence type="ECO:0000256" key="5">
    <source>
        <dbReference type="ARBA" id="ARBA00023242"/>
    </source>
</evidence>
<comment type="subcellular location">
    <subcellularLocation>
        <location evidence="1">Nucleus</location>
    </subcellularLocation>
</comment>
<protein>
    <recommendedName>
        <fullName evidence="3">tRNA (adenine(58)-N(1))-methyltransferase non-catalytic subunit TRM6</fullName>
    </recommendedName>
    <alternativeName>
        <fullName evidence="6">tRNA(m1A58)-methyltransferase subunit TRM6</fullName>
    </alternativeName>
</protein>
<reference evidence="9" key="1">
    <citation type="submission" date="2025-08" db="UniProtKB">
        <authorList>
            <consortium name="RefSeq"/>
        </authorList>
    </citation>
    <scope>IDENTIFICATION</scope>
</reference>
<accession>A0A9W3A073</accession>
<keyword evidence="8" id="KW-1185">Reference proteome</keyword>
<dbReference type="PIRSF" id="PIRSF038170">
    <property type="entry name" value="tRNA_m1A_mtfrase"/>
    <property type="match status" value="1"/>
</dbReference>
<dbReference type="GO" id="GO:0005634">
    <property type="term" value="C:nucleus"/>
    <property type="evidence" value="ECO:0007669"/>
    <property type="project" value="UniProtKB-SubCell"/>
</dbReference>
<dbReference type="GO" id="GO:0030488">
    <property type="term" value="P:tRNA methylation"/>
    <property type="evidence" value="ECO:0007669"/>
    <property type="project" value="InterPro"/>
</dbReference>
<evidence type="ECO:0000313" key="9">
    <source>
        <dbReference type="RefSeq" id="XP_055880579.1"/>
    </source>
</evidence>
<keyword evidence="4" id="KW-0819">tRNA processing</keyword>
<dbReference type="Pfam" id="PF04189">
    <property type="entry name" value="Gcd10p"/>
    <property type="match status" value="1"/>
</dbReference>